<protein>
    <recommendedName>
        <fullName evidence="5">Lipoprotein</fullName>
    </recommendedName>
</protein>
<accession>A0ABU8UAW1</accession>
<organism evidence="3 4">
    <name type="scientific">Streptomyces caledonius</name>
    <dbReference type="NCBI Taxonomy" id="3134107"/>
    <lineage>
        <taxon>Bacteria</taxon>
        <taxon>Bacillati</taxon>
        <taxon>Actinomycetota</taxon>
        <taxon>Actinomycetes</taxon>
        <taxon>Kitasatosporales</taxon>
        <taxon>Streptomycetaceae</taxon>
        <taxon>Streptomyces</taxon>
    </lineage>
</organism>
<feature type="compositionally biased region" description="Pro residues" evidence="1">
    <location>
        <begin position="159"/>
        <end position="172"/>
    </location>
</feature>
<evidence type="ECO:0000256" key="1">
    <source>
        <dbReference type="SAM" id="MobiDB-lite"/>
    </source>
</evidence>
<dbReference type="Gene3D" id="3.40.50.1000">
    <property type="entry name" value="HAD superfamily/HAD-like"/>
    <property type="match status" value="1"/>
</dbReference>
<proteinExistence type="predicted"/>
<feature type="signal peptide" evidence="2">
    <location>
        <begin position="1"/>
        <end position="27"/>
    </location>
</feature>
<evidence type="ECO:0000313" key="4">
    <source>
        <dbReference type="Proteomes" id="UP001382904"/>
    </source>
</evidence>
<comment type="caution">
    <text evidence="3">The sequence shown here is derived from an EMBL/GenBank/DDBJ whole genome shotgun (WGS) entry which is preliminary data.</text>
</comment>
<gene>
    <name evidence="3" type="ORF">WKI68_34990</name>
</gene>
<feature type="compositionally biased region" description="Low complexity" evidence="1">
    <location>
        <begin position="137"/>
        <end position="158"/>
    </location>
</feature>
<dbReference type="InterPro" id="IPR023214">
    <property type="entry name" value="HAD_sf"/>
</dbReference>
<evidence type="ECO:0000256" key="2">
    <source>
        <dbReference type="SAM" id="SignalP"/>
    </source>
</evidence>
<name>A0ABU8UAW1_9ACTN</name>
<evidence type="ECO:0000313" key="3">
    <source>
        <dbReference type="EMBL" id="MEJ8645028.1"/>
    </source>
</evidence>
<keyword evidence="4" id="KW-1185">Reference proteome</keyword>
<evidence type="ECO:0008006" key="5">
    <source>
        <dbReference type="Google" id="ProtNLM"/>
    </source>
</evidence>
<feature type="region of interest" description="Disordered" evidence="1">
    <location>
        <begin position="137"/>
        <end position="188"/>
    </location>
</feature>
<feature type="chain" id="PRO_5047142321" description="Lipoprotein" evidence="2">
    <location>
        <begin position="28"/>
        <end position="188"/>
    </location>
</feature>
<sequence>MHGKWAAPLALMAVTGSGLLSAPPAQAGQAAQAGHGPCPRVSVGSGWHGDNQARLQELVDRHGLCNPYRPGRAKPVAVFDWDNTVVKNDVGDATMFWLLRNGRIRQPAAGDWSTTSRFLTPAAATALADACAALARPGAPLPTGTRRAPPAPTRSTPSTAPPRPAPEPPPSPAGTAAPPSLRTPGCPS</sequence>
<reference evidence="3 4" key="1">
    <citation type="submission" date="2024-03" db="EMBL/GenBank/DDBJ databases">
        <title>Novel Streptomyces species of biotechnological and ecological value are a feature of Machair soil.</title>
        <authorList>
            <person name="Prole J.R."/>
            <person name="Goodfellow M."/>
            <person name="Allenby N."/>
            <person name="Ward A.C."/>
        </authorList>
    </citation>
    <scope>NUCLEOTIDE SEQUENCE [LARGE SCALE GENOMIC DNA]</scope>
    <source>
        <strain evidence="3 4">MS1.HAVA.3</strain>
    </source>
</reference>
<dbReference type="Proteomes" id="UP001382904">
    <property type="component" value="Unassembled WGS sequence"/>
</dbReference>
<dbReference type="EMBL" id="JBBKAM010000002">
    <property type="protein sequence ID" value="MEJ8645028.1"/>
    <property type="molecule type" value="Genomic_DNA"/>
</dbReference>
<keyword evidence="2" id="KW-0732">Signal</keyword>